<dbReference type="SUPFAM" id="SSF48452">
    <property type="entry name" value="TPR-like"/>
    <property type="match status" value="1"/>
</dbReference>
<evidence type="ECO:0000256" key="2">
    <source>
        <dbReference type="ARBA" id="ARBA00022771"/>
    </source>
</evidence>
<dbReference type="SMART" id="SM00028">
    <property type="entry name" value="TPR"/>
    <property type="match status" value="2"/>
</dbReference>
<protein>
    <recommendedName>
        <fullName evidence="8">MYND-type domain-containing protein</fullName>
    </recommendedName>
</protein>
<dbReference type="Gene3D" id="3.40.50.300">
    <property type="entry name" value="P-loop containing nucleotide triphosphate hydrolases"/>
    <property type="match status" value="1"/>
</dbReference>
<keyword evidence="1" id="KW-0479">Metal-binding</keyword>
<reference evidence="9 10" key="1">
    <citation type="submission" date="2022-05" db="EMBL/GenBank/DDBJ databases">
        <authorList>
            <consortium name="Genoscope - CEA"/>
            <person name="William W."/>
        </authorList>
    </citation>
    <scope>NUCLEOTIDE SEQUENCE [LARGE SCALE GENOMIC DNA]</scope>
</reference>
<dbReference type="InterPro" id="IPR039448">
    <property type="entry name" value="Beta_helix"/>
</dbReference>
<evidence type="ECO:0000256" key="1">
    <source>
        <dbReference type="ARBA" id="ARBA00022723"/>
    </source>
</evidence>
<keyword evidence="2 4" id="KW-0863">Zinc-finger</keyword>
<evidence type="ECO:0000259" key="8">
    <source>
        <dbReference type="PROSITE" id="PS50865"/>
    </source>
</evidence>
<accession>A0AAU9X3Z7</accession>
<dbReference type="InterPro" id="IPR012334">
    <property type="entry name" value="Pectin_lyas_fold"/>
</dbReference>
<dbReference type="Gene3D" id="2.160.20.10">
    <property type="entry name" value="Single-stranded right-handed beta-helix, Pectin lyase-like"/>
    <property type="match status" value="1"/>
</dbReference>
<dbReference type="PROSITE" id="PS50005">
    <property type="entry name" value="TPR"/>
    <property type="match status" value="1"/>
</dbReference>
<dbReference type="Proteomes" id="UP001159428">
    <property type="component" value="Unassembled WGS sequence"/>
</dbReference>
<dbReference type="Gene3D" id="6.10.140.2220">
    <property type="match status" value="1"/>
</dbReference>
<dbReference type="InterPro" id="IPR006626">
    <property type="entry name" value="PbH1"/>
</dbReference>
<evidence type="ECO:0000256" key="3">
    <source>
        <dbReference type="ARBA" id="ARBA00022833"/>
    </source>
</evidence>
<dbReference type="Pfam" id="PF13229">
    <property type="entry name" value="Beta_helix"/>
    <property type="match status" value="1"/>
</dbReference>
<dbReference type="SUPFAM" id="SSF52540">
    <property type="entry name" value="P-loop containing nucleoside triphosphate hydrolases"/>
    <property type="match status" value="1"/>
</dbReference>
<evidence type="ECO:0000256" key="5">
    <source>
        <dbReference type="PROSITE-ProRule" id="PRU00339"/>
    </source>
</evidence>
<evidence type="ECO:0000313" key="9">
    <source>
        <dbReference type="EMBL" id="CAH3134498.1"/>
    </source>
</evidence>
<dbReference type="PROSITE" id="PS50865">
    <property type="entry name" value="ZF_MYND_2"/>
    <property type="match status" value="1"/>
</dbReference>
<keyword evidence="10" id="KW-1185">Reference proteome</keyword>
<keyword evidence="6" id="KW-0175">Coiled coil</keyword>
<proteinExistence type="predicted"/>
<dbReference type="Gene3D" id="1.25.40.10">
    <property type="entry name" value="Tetratricopeptide repeat domain"/>
    <property type="match status" value="1"/>
</dbReference>
<dbReference type="InterPro" id="IPR002182">
    <property type="entry name" value="NB-ARC"/>
</dbReference>
<sequence>MATGPSTTISIMPTSSPGPSIPPIVLSPSSSTSGPGKMLLIQHHFQHTFLDFCPIQWFSSFDLGDKQKRWVVIGITLNRLLLPVLRDFAGKELAKHYTSLKSSSGIDTQVYPTHMKKDGSFALNYGSINNNWGRRKRKVYDYKVASAEDLAKLYLQPHMAKFTGFDNTCDLSAVLGMLANASVFRTPTNIHNNAKDVRSKVRNEWGHCNFDHWTDVDFHYCFQLMETLIRSLGLPTADENKVLDNLQDWHTKGLKLCMGCPVDKDLMKLVSLEVTNLEQNLEAIKTSSADEANKISEALKDVKDQISIFDQRITELETRIEKEAGAQSEKLRVQSQKVSQLEEKHNQLESTVETLDCRLKKLEEGYLKATVDAEIFQLPSRNHCFCGRECEVAAIAEQLKNAESGCSESVICGLGGVGKTSLAVEFLWRQKDKEEYPGGIFWISGETSDLFQLSVSEMARQVGTFDDKNFSSSLSRTLDWLRKREQLWCLVVDNLDELEMSMDMRKLLTGHWKQAARGHIIITTRREAKEIGEETGITKSYCIELKCLKEEEGVQFLRMRSEITGEDSDFRELVQELGGLPLALDQAAAYIRCVPHSTVKEYLKKYKEKRLRLLDKKKARHLVENTSKERLAVKTTWLLNFEHIRRISVEEDLGEIPSLVMRMSAYLGPDDIPFEVINEELNKVENAEAAGDAWDSGYIVALLTRFSLFQRYGTKSFSVHRLVQEVIRSEIEKDKAELRVLSCAVHALHHALVDTRSPVEVCESFSMDAVFSVDNPPSLHLWGRLASHATYLQKQLRSYSKKHENEAERVRSTLLCTEETVRIINEAGIFFSVSHENVKAQELQEIKLKLLVHLEKSIPDDDCNLPNYFIDVPLKQRDHKVISFCMSKSLPEGEAVAEKESSQKEMEEQANQLREEGNIAVKGKMFKEALDLYTRAITLHPTDCRLFCNRALCHLKLGQPRNALGDCNKCLSLDPYYCKALQRRAWALRELVVNGQNELKGQERAALAMALHFDPSLRHDKFFCKIFPDFEDARAREITNATQLAFALATAEKNETFLLKEGKYHLPCFVVTCDVQIVGLGTILTSLICTSRCEVFSRCYFENIFFPKGNSAFLCRGTEGAIHVNRCKVSGGQASCEDFPECNGGPGCIARSRGRDTCDRTYKYGSEFVSGFPGMAGIQIIESSVALIENCVIRDCGGGGILVEDPGSQLRIRRCEVYKNHQSGLEARKGGRISASENRIYGNGFHGILIGPNAGDCSIDDNKIFENTREGILAMRNKDKVVLQGNDIHHNGPFGISLDDNSEILIQNNKIFENGFWAILVKSRTSGHILGNFITANKCGGIFMGINYSARVVIESNTVRDHCGPWLEYQDNVESLNTYRKLWQNNPIVAKYLGIPCGEKEFHSNPPILIGNIRDNNEEGKHHPREVIQRFQSGCTFCRRSEDKACHLTKCPSCQIALYCSEECQRKHRPKHKALCFALRSRYSLTIKIIPFRVVSEGAQERVFGSHLIGIGEGPKPNRESRDKFIVKIQTKDLNSHPLQLLTVYDQSLTIDGNIVSPEIFNIIMECGVLGSLLKFTSKKVFFWAMFADEGDRLTVFLNQLAPYQKW</sequence>
<name>A0AAU9X3Z7_9CNID</name>
<evidence type="ECO:0000313" key="10">
    <source>
        <dbReference type="Proteomes" id="UP001159428"/>
    </source>
</evidence>
<dbReference type="SMART" id="SM00710">
    <property type="entry name" value="PbH1"/>
    <property type="match status" value="7"/>
</dbReference>
<dbReference type="SUPFAM" id="SSF144232">
    <property type="entry name" value="HIT/MYND zinc finger-like"/>
    <property type="match status" value="1"/>
</dbReference>
<dbReference type="GO" id="GO:0008270">
    <property type="term" value="F:zinc ion binding"/>
    <property type="evidence" value="ECO:0007669"/>
    <property type="project" value="UniProtKB-KW"/>
</dbReference>
<dbReference type="InterPro" id="IPR011050">
    <property type="entry name" value="Pectin_lyase_fold/virulence"/>
</dbReference>
<organism evidence="9 10">
    <name type="scientific">Pocillopora meandrina</name>
    <dbReference type="NCBI Taxonomy" id="46732"/>
    <lineage>
        <taxon>Eukaryota</taxon>
        <taxon>Metazoa</taxon>
        <taxon>Cnidaria</taxon>
        <taxon>Anthozoa</taxon>
        <taxon>Hexacorallia</taxon>
        <taxon>Scleractinia</taxon>
        <taxon>Astrocoeniina</taxon>
        <taxon>Pocilloporidae</taxon>
        <taxon>Pocillopora</taxon>
    </lineage>
</organism>
<dbReference type="Pfam" id="PF01753">
    <property type="entry name" value="zf-MYND"/>
    <property type="match status" value="1"/>
</dbReference>
<feature type="coiled-coil region" evidence="6">
    <location>
        <begin position="299"/>
        <end position="365"/>
    </location>
</feature>
<dbReference type="EMBL" id="CALNXJ010000028">
    <property type="protein sequence ID" value="CAH3134498.1"/>
    <property type="molecule type" value="Genomic_DNA"/>
</dbReference>
<dbReference type="InterPro" id="IPR019734">
    <property type="entry name" value="TPR_rpt"/>
</dbReference>
<feature type="domain" description="MYND-type" evidence="8">
    <location>
        <begin position="1435"/>
        <end position="1476"/>
    </location>
</feature>
<keyword evidence="3" id="KW-0862">Zinc</keyword>
<dbReference type="InterPro" id="IPR027417">
    <property type="entry name" value="P-loop_NTPase"/>
</dbReference>
<dbReference type="Pfam" id="PF00931">
    <property type="entry name" value="NB-ARC"/>
    <property type="match status" value="1"/>
</dbReference>
<dbReference type="PROSITE" id="PS01360">
    <property type="entry name" value="ZF_MYND_1"/>
    <property type="match status" value="1"/>
</dbReference>
<evidence type="ECO:0000256" key="6">
    <source>
        <dbReference type="SAM" id="Coils"/>
    </source>
</evidence>
<dbReference type="InterPro" id="IPR011990">
    <property type="entry name" value="TPR-like_helical_dom_sf"/>
</dbReference>
<dbReference type="InterPro" id="IPR002893">
    <property type="entry name" value="Znf_MYND"/>
</dbReference>
<keyword evidence="5" id="KW-0802">TPR repeat</keyword>
<dbReference type="GO" id="GO:0043531">
    <property type="term" value="F:ADP binding"/>
    <property type="evidence" value="ECO:0007669"/>
    <property type="project" value="InterPro"/>
</dbReference>
<dbReference type="SUPFAM" id="SSF51126">
    <property type="entry name" value="Pectin lyase-like"/>
    <property type="match status" value="1"/>
</dbReference>
<comment type="caution">
    <text evidence="9">The sequence shown here is derived from an EMBL/GenBank/DDBJ whole genome shotgun (WGS) entry which is preliminary data.</text>
</comment>
<feature type="region of interest" description="Disordered" evidence="7">
    <location>
        <begin position="1"/>
        <end position="29"/>
    </location>
</feature>
<gene>
    <name evidence="9" type="ORF">PMEA_00015494</name>
</gene>
<evidence type="ECO:0000256" key="4">
    <source>
        <dbReference type="PROSITE-ProRule" id="PRU00134"/>
    </source>
</evidence>
<dbReference type="PANTHER" id="PTHR35205:SF1">
    <property type="entry name" value="ZU5 DOMAIN-CONTAINING PROTEIN"/>
    <property type="match status" value="1"/>
</dbReference>
<evidence type="ECO:0000256" key="7">
    <source>
        <dbReference type="SAM" id="MobiDB-lite"/>
    </source>
</evidence>
<feature type="repeat" description="TPR" evidence="5">
    <location>
        <begin position="910"/>
        <end position="943"/>
    </location>
</feature>
<dbReference type="PANTHER" id="PTHR35205">
    <property type="entry name" value="NB-ARC AND TPR DOMAIN PROTEIN"/>
    <property type="match status" value="1"/>
</dbReference>